<sequence length="70" mass="7348">MLKYSDDITPVSCHHKDPIAPSAQLHTSLRGAGRHTPRTGLSTQGSSMGVKVYIASSSGSTSLPVKPEQS</sequence>
<dbReference type="EMBL" id="SRLO01001315">
    <property type="protein sequence ID" value="TNN39030.1"/>
    <property type="molecule type" value="Genomic_DNA"/>
</dbReference>
<proteinExistence type="predicted"/>
<comment type="caution">
    <text evidence="2">The sequence shown here is derived from an EMBL/GenBank/DDBJ whole genome shotgun (WGS) entry which is preliminary data.</text>
</comment>
<reference evidence="2 3" key="1">
    <citation type="submission" date="2019-03" db="EMBL/GenBank/DDBJ databases">
        <title>First draft genome of Liparis tanakae, snailfish: a comprehensive survey of snailfish specific genes.</title>
        <authorList>
            <person name="Kim W."/>
            <person name="Song I."/>
            <person name="Jeong J.-H."/>
            <person name="Kim D."/>
            <person name="Kim S."/>
            <person name="Ryu S."/>
            <person name="Song J.Y."/>
            <person name="Lee S.K."/>
        </authorList>
    </citation>
    <scope>NUCLEOTIDE SEQUENCE [LARGE SCALE GENOMIC DNA]</scope>
    <source>
        <tissue evidence="2">Muscle</tissue>
    </source>
</reference>
<organism evidence="2 3">
    <name type="scientific">Liparis tanakae</name>
    <name type="common">Tanaka's snailfish</name>
    <dbReference type="NCBI Taxonomy" id="230148"/>
    <lineage>
        <taxon>Eukaryota</taxon>
        <taxon>Metazoa</taxon>
        <taxon>Chordata</taxon>
        <taxon>Craniata</taxon>
        <taxon>Vertebrata</taxon>
        <taxon>Euteleostomi</taxon>
        <taxon>Actinopterygii</taxon>
        <taxon>Neopterygii</taxon>
        <taxon>Teleostei</taxon>
        <taxon>Neoteleostei</taxon>
        <taxon>Acanthomorphata</taxon>
        <taxon>Eupercaria</taxon>
        <taxon>Perciformes</taxon>
        <taxon>Cottioidei</taxon>
        <taxon>Cottales</taxon>
        <taxon>Liparidae</taxon>
        <taxon>Liparis</taxon>
    </lineage>
</organism>
<evidence type="ECO:0000313" key="3">
    <source>
        <dbReference type="Proteomes" id="UP000314294"/>
    </source>
</evidence>
<dbReference type="Proteomes" id="UP000314294">
    <property type="component" value="Unassembled WGS sequence"/>
</dbReference>
<dbReference type="AlphaFoldDB" id="A0A4Z2FDP5"/>
<accession>A0A4Z2FDP5</accession>
<feature type="region of interest" description="Disordered" evidence="1">
    <location>
        <begin position="1"/>
        <end position="24"/>
    </location>
</feature>
<evidence type="ECO:0000313" key="2">
    <source>
        <dbReference type="EMBL" id="TNN39030.1"/>
    </source>
</evidence>
<keyword evidence="3" id="KW-1185">Reference proteome</keyword>
<protein>
    <submittedName>
        <fullName evidence="2">Uncharacterized protein</fullName>
    </submittedName>
</protein>
<name>A0A4Z2FDP5_9TELE</name>
<evidence type="ECO:0000256" key="1">
    <source>
        <dbReference type="SAM" id="MobiDB-lite"/>
    </source>
</evidence>
<gene>
    <name evidence="2" type="ORF">EYF80_050805</name>
</gene>